<dbReference type="PANTHER" id="PTHR30558">
    <property type="entry name" value="EXBD MEMBRANE COMPONENT OF PMF-DRIVEN MACROMOLECULE IMPORT SYSTEM"/>
    <property type="match status" value="1"/>
</dbReference>
<evidence type="ECO:0000256" key="6">
    <source>
        <dbReference type="ARBA" id="ARBA00023136"/>
    </source>
</evidence>
<dbReference type="Pfam" id="PF02472">
    <property type="entry name" value="ExbD"/>
    <property type="match status" value="1"/>
</dbReference>
<evidence type="ECO:0000256" key="5">
    <source>
        <dbReference type="ARBA" id="ARBA00022989"/>
    </source>
</evidence>
<comment type="caution">
    <text evidence="9">The sequence shown here is derived from an EMBL/GenBank/DDBJ whole genome shotgun (WGS) entry which is preliminary data.</text>
</comment>
<evidence type="ECO:0000256" key="2">
    <source>
        <dbReference type="ARBA" id="ARBA00005811"/>
    </source>
</evidence>
<evidence type="ECO:0000256" key="8">
    <source>
        <dbReference type="SAM" id="Phobius"/>
    </source>
</evidence>
<proteinExistence type="inferred from homology"/>
<keyword evidence="5 8" id="KW-1133">Transmembrane helix</keyword>
<keyword evidence="7" id="KW-0653">Protein transport</keyword>
<keyword evidence="4 7" id="KW-0812">Transmembrane</keyword>
<evidence type="ECO:0000313" key="10">
    <source>
        <dbReference type="Proteomes" id="UP001209755"/>
    </source>
</evidence>
<reference evidence="10" key="1">
    <citation type="submission" date="2023-07" db="EMBL/GenBank/DDBJ databases">
        <title>Genome sequencing of Purple Non-Sulfur Bacteria from various extreme environments.</title>
        <authorList>
            <person name="Mayer M."/>
        </authorList>
    </citation>
    <scope>NUCLEOTIDE SEQUENCE [LARGE SCALE GENOMIC DNA]</scope>
    <source>
        <strain evidence="10">DSM 17935</strain>
    </source>
</reference>
<sequence length="145" mass="15553">MIPLRQKPRDGNLPDVTPILDVVFILLIFFVIAAAFTTHGVDMNLPKSEIARTYAGRTLEIVLGADGSLLADTEPIDLRELGFKVKDAREVPGGMQIVLKADRDASVGRFLAAVSTIRENGGDRLVIATKPARHAAAGTPPETLP</sequence>
<dbReference type="Proteomes" id="UP001209755">
    <property type="component" value="Unassembled WGS sequence"/>
</dbReference>
<protein>
    <submittedName>
        <fullName evidence="9">Biopolymer transport protein ExbD</fullName>
    </submittedName>
</protein>
<evidence type="ECO:0000256" key="1">
    <source>
        <dbReference type="ARBA" id="ARBA00004162"/>
    </source>
</evidence>
<dbReference type="Gene3D" id="3.30.420.270">
    <property type="match status" value="1"/>
</dbReference>
<organism evidence="9 10">
    <name type="scientific">Rhodobium gokarnense</name>
    <dbReference type="NCBI Taxonomy" id="364296"/>
    <lineage>
        <taxon>Bacteria</taxon>
        <taxon>Pseudomonadati</taxon>
        <taxon>Pseudomonadota</taxon>
        <taxon>Alphaproteobacteria</taxon>
        <taxon>Hyphomicrobiales</taxon>
        <taxon>Rhodobiaceae</taxon>
        <taxon>Rhodobium</taxon>
    </lineage>
</organism>
<evidence type="ECO:0000256" key="7">
    <source>
        <dbReference type="RuleBase" id="RU003879"/>
    </source>
</evidence>
<gene>
    <name evidence="9" type="ORF">M2319_003969</name>
</gene>
<accession>A0ABT3HGU3</accession>
<evidence type="ECO:0000256" key="3">
    <source>
        <dbReference type="ARBA" id="ARBA00022475"/>
    </source>
</evidence>
<evidence type="ECO:0000256" key="4">
    <source>
        <dbReference type="ARBA" id="ARBA00022692"/>
    </source>
</evidence>
<keyword evidence="10" id="KW-1185">Reference proteome</keyword>
<dbReference type="InterPro" id="IPR003400">
    <property type="entry name" value="ExbD"/>
</dbReference>
<evidence type="ECO:0000313" key="9">
    <source>
        <dbReference type="EMBL" id="MCW2309613.1"/>
    </source>
</evidence>
<keyword evidence="6 8" id="KW-0472">Membrane</keyword>
<dbReference type="RefSeq" id="WP_264603185.1">
    <property type="nucleotide sequence ID" value="NZ_JAOQNS010000013.1"/>
</dbReference>
<keyword evidence="7" id="KW-0813">Transport</keyword>
<dbReference type="PANTHER" id="PTHR30558:SF3">
    <property type="entry name" value="BIOPOLYMER TRANSPORT PROTEIN EXBD-RELATED"/>
    <property type="match status" value="1"/>
</dbReference>
<dbReference type="EMBL" id="JAOQNS010000013">
    <property type="protein sequence ID" value="MCW2309613.1"/>
    <property type="molecule type" value="Genomic_DNA"/>
</dbReference>
<comment type="similarity">
    <text evidence="2 7">Belongs to the ExbD/TolR family.</text>
</comment>
<name>A0ABT3HGU3_9HYPH</name>
<feature type="transmembrane region" description="Helical" evidence="8">
    <location>
        <begin position="16"/>
        <end position="37"/>
    </location>
</feature>
<keyword evidence="3" id="KW-1003">Cell membrane</keyword>
<comment type="subcellular location">
    <subcellularLocation>
        <location evidence="1">Cell membrane</location>
        <topology evidence="1">Single-pass membrane protein</topology>
    </subcellularLocation>
    <subcellularLocation>
        <location evidence="7">Cell membrane</location>
        <topology evidence="7">Single-pass type II membrane protein</topology>
    </subcellularLocation>
</comment>